<name>A0A482JMF7_9CAUD</name>
<sequence>MTTAFNPLANLGSLVDAAIATQSVDMTQTGAGGFEDVLLPKGEYYGHFVEYVEYGKRIPTNKGKPTGKPAVLNTRVCFIVYGPDGVKKRIRSWYLPVFNSERANFKKLFDRLNCGGDIQHAAQKLGTAWVIPVDQHTSATGNTINIIDYATIRPLPKFDPNTGQPIAIPDLDPEDVRIFLWNNPTKETWDSLFIDGKKDDGTSKNFIQEDIMKAVDFEGSPLQQMLTGGIPSPESMAPVAPAAQVAPTAPAAPVSPVAPAAPAAPVAPQAPQAPAAPTA</sequence>
<dbReference type="EMBL" id="MK562503">
    <property type="protein sequence ID" value="QBP32924.1"/>
    <property type="molecule type" value="Genomic_DNA"/>
</dbReference>
<protein>
    <submittedName>
        <fullName evidence="2">Putative GIY-YIG endonuclease</fullName>
    </submittedName>
</protein>
<keyword evidence="2" id="KW-0378">Hydrolase</keyword>
<organism evidence="2 3">
    <name type="scientific">Shigella phage Buco</name>
    <dbReference type="NCBI Taxonomy" id="2530183"/>
    <lineage>
        <taxon>Viruses</taxon>
        <taxon>Duplodnaviria</taxon>
        <taxon>Heunggongvirae</taxon>
        <taxon>Uroviricota</taxon>
        <taxon>Caudoviricetes</taxon>
        <taxon>Autographivirales</taxon>
        <taxon>Autoscriptoviridae</taxon>
        <taxon>Slopekvirinae</taxon>
        <taxon>Bucovirus</taxon>
        <taxon>Bucovirus buco</taxon>
    </lineage>
</organism>
<keyword evidence="2" id="KW-0255">Endonuclease</keyword>
<keyword evidence="3" id="KW-1185">Reference proteome</keyword>
<gene>
    <name evidence="2" type="ORF">HRP29_gp24</name>
</gene>
<proteinExistence type="predicted"/>
<evidence type="ECO:0000313" key="2">
    <source>
        <dbReference type="EMBL" id="QBP32924.1"/>
    </source>
</evidence>
<keyword evidence="2" id="KW-0540">Nuclease</keyword>
<dbReference type="GO" id="GO:0004519">
    <property type="term" value="F:endonuclease activity"/>
    <property type="evidence" value="ECO:0007669"/>
    <property type="project" value="UniProtKB-KW"/>
</dbReference>
<dbReference type="Proteomes" id="UP000294568">
    <property type="component" value="Segment"/>
</dbReference>
<feature type="region of interest" description="Disordered" evidence="1">
    <location>
        <begin position="239"/>
        <end position="279"/>
    </location>
</feature>
<accession>A0A482JMF7</accession>
<evidence type="ECO:0000313" key="3">
    <source>
        <dbReference type="Proteomes" id="UP000294568"/>
    </source>
</evidence>
<evidence type="ECO:0000256" key="1">
    <source>
        <dbReference type="SAM" id="MobiDB-lite"/>
    </source>
</evidence>
<reference evidence="2 3" key="1">
    <citation type="submission" date="2019-02" db="EMBL/GenBank/DDBJ databases">
        <title>A cornucopia of Shigella phages from the Cornhusker state.</title>
        <authorList>
            <person name="Doore S.M."/>
            <person name="Schrad J.R."/>
            <person name="Perrett H.R."/>
            <person name="Dover J.A."/>
            <person name="Schrad K.P."/>
            <person name="Dean W.F."/>
            <person name="Parent K.N."/>
        </authorList>
    </citation>
    <scope>NUCLEOTIDE SEQUENCE [LARGE SCALE GENOMIC DNA]</scope>
</reference>